<protein>
    <submittedName>
        <fullName evidence="3">BON domain-containing protein</fullName>
    </submittedName>
</protein>
<feature type="compositionally biased region" description="Basic and acidic residues" evidence="1">
    <location>
        <begin position="90"/>
        <end position="102"/>
    </location>
</feature>
<organism evidence="3 4">
    <name type="scientific">Novosphingobium kalidii</name>
    <dbReference type="NCBI Taxonomy" id="3230299"/>
    <lineage>
        <taxon>Bacteria</taxon>
        <taxon>Pseudomonadati</taxon>
        <taxon>Pseudomonadota</taxon>
        <taxon>Alphaproteobacteria</taxon>
        <taxon>Sphingomonadales</taxon>
        <taxon>Sphingomonadaceae</taxon>
        <taxon>Novosphingobium</taxon>
    </lineage>
</organism>
<dbReference type="InterPro" id="IPR051686">
    <property type="entry name" value="Lipoprotein_DolP"/>
</dbReference>
<dbReference type="Pfam" id="PF04972">
    <property type="entry name" value="BON"/>
    <property type="match status" value="1"/>
</dbReference>
<feature type="compositionally biased region" description="Polar residues" evidence="1">
    <location>
        <begin position="132"/>
        <end position="148"/>
    </location>
</feature>
<dbReference type="RefSeq" id="WP_353982449.1">
    <property type="nucleotide sequence ID" value="NZ_JBEWLY010000004.1"/>
</dbReference>
<evidence type="ECO:0000313" key="4">
    <source>
        <dbReference type="Proteomes" id="UP001548713"/>
    </source>
</evidence>
<dbReference type="Proteomes" id="UP001548713">
    <property type="component" value="Unassembled WGS sequence"/>
</dbReference>
<feature type="compositionally biased region" description="Basic and acidic residues" evidence="1">
    <location>
        <begin position="36"/>
        <end position="56"/>
    </location>
</feature>
<name>A0ABV2CWQ8_9SPHN</name>
<feature type="region of interest" description="Disordered" evidence="1">
    <location>
        <begin position="183"/>
        <end position="217"/>
    </location>
</feature>
<sequence length="352" mass="39876">MSDRDRQQPYGRSQQRSGAYRDEAHYRQQQPYQSQSDDHRQPGGDWQDDGRGDRSYRQSGYRFSGQGEPYREDYDSQEDWNMRRRSPRSGPREQVYHPRDFDASGGNDFGNFTSEDYGGRDFYNRDSPSGGMRSSESYRPSYGVSSWFRSDHDHDRSGDYSGWRDYGESRGFLQRAGDEVASWFGDDDASRRREMDKREMDTREDHRGRGPANYTRSDERIFEDANDHLTHDWTVDASNITVTVRDGEVTLDGTVDSRQAKRRAEDCVDGLSGVKHVQNNLRVQDRSAGAYRSGSTSGWRENGRSDAATQERDSEFSSGNDTTAANTTNGIGSSATAGVINASAPRSSDKPS</sequence>
<evidence type="ECO:0000313" key="3">
    <source>
        <dbReference type="EMBL" id="MET1754038.1"/>
    </source>
</evidence>
<feature type="region of interest" description="Disordered" evidence="1">
    <location>
        <begin position="1"/>
        <end position="165"/>
    </location>
</feature>
<dbReference type="InterPro" id="IPR047800">
    <property type="entry name" value="SWFGD_dom"/>
</dbReference>
<dbReference type="EMBL" id="JBEWLY010000004">
    <property type="protein sequence ID" value="MET1754038.1"/>
    <property type="molecule type" value="Genomic_DNA"/>
</dbReference>
<dbReference type="PANTHER" id="PTHR34606:SF15">
    <property type="entry name" value="BON DOMAIN-CONTAINING PROTEIN"/>
    <property type="match status" value="1"/>
</dbReference>
<dbReference type="PANTHER" id="PTHR34606">
    <property type="entry name" value="BON DOMAIN-CONTAINING PROTEIN"/>
    <property type="match status" value="1"/>
</dbReference>
<dbReference type="SMART" id="SM00749">
    <property type="entry name" value="BON"/>
    <property type="match status" value="1"/>
</dbReference>
<feature type="region of interest" description="Disordered" evidence="1">
    <location>
        <begin position="283"/>
        <end position="352"/>
    </location>
</feature>
<keyword evidence="4" id="KW-1185">Reference proteome</keyword>
<accession>A0ABV2CWQ8</accession>
<reference evidence="3 4" key="1">
    <citation type="submission" date="2024-07" db="EMBL/GenBank/DDBJ databases">
        <title>Novosphingobium kalidii RD2P27.</title>
        <authorList>
            <person name="Sun J.-Q."/>
        </authorList>
    </citation>
    <scope>NUCLEOTIDE SEQUENCE [LARGE SCALE GENOMIC DNA]</scope>
    <source>
        <strain evidence="3 4">RD2P27</strain>
    </source>
</reference>
<dbReference type="Gene3D" id="3.30.1340.30">
    <property type="match status" value="1"/>
</dbReference>
<feature type="domain" description="BON" evidence="2">
    <location>
        <begin position="217"/>
        <end position="285"/>
    </location>
</feature>
<dbReference type="InterPro" id="IPR007055">
    <property type="entry name" value="BON_dom"/>
</dbReference>
<proteinExistence type="predicted"/>
<dbReference type="NCBIfam" id="NF033157">
    <property type="entry name" value="SWFGD_domain"/>
    <property type="match status" value="1"/>
</dbReference>
<dbReference type="PROSITE" id="PS50914">
    <property type="entry name" value="BON"/>
    <property type="match status" value="1"/>
</dbReference>
<feature type="compositionally biased region" description="Basic and acidic residues" evidence="1">
    <location>
        <begin position="149"/>
        <end position="158"/>
    </location>
</feature>
<gene>
    <name evidence="3" type="ORF">ABVV53_00955</name>
</gene>
<evidence type="ECO:0000259" key="2">
    <source>
        <dbReference type="PROSITE" id="PS50914"/>
    </source>
</evidence>
<dbReference type="InterPro" id="IPR014004">
    <property type="entry name" value="Transpt-assoc_nodulatn_dom_bac"/>
</dbReference>
<feature type="compositionally biased region" description="Basic and acidic residues" evidence="1">
    <location>
        <begin position="188"/>
        <end position="208"/>
    </location>
</feature>
<evidence type="ECO:0000256" key="1">
    <source>
        <dbReference type="SAM" id="MobiDB-lite"/>
    </source>
</evidence>
<feature type="compositionally biased region" description="Basic and acidic residues" evidence="1">
    <location>
        <begin position="301"/>
        <end position="315"/>
    </location>
</feature>
<comment type="caution">
    <text evidence="3">The sequence shown here is derived from an EMBL/GenBank/DDBJ whole genome shotgun (WGS) entry which is preliminary data.</text>
</comment>